<dbReference type="AlphaFoldDB" id="A0A6V7HCV6"/>
<accession>A0A6V7HCV6</accession>
<feature type="region of interest" description="Disordered" evidence="1">
    <location>
        <begin position="90"/>
        <end position="120"/>
    </location>
</feature>
<proteinExistence type="predicted"/>
<evidence type="ECO:0000256" key="1">
    <source>
        <dbReference type="SAM" id="MobiDB-lite"/>
    </source>
</evidence>
<protein>
    <submittedName>
        <fullName evidence="2">Uncharacterized protein</fullName>
    </submittedName>
</protein>
<dbReference type="Proteomes" id="UP000752696">
    <property type="component" value="Unassembled WGS sequence"/>
</dbReference>
<evidence type="ECO:0000313" key="2">
    <source>
        <dbReference type="EMBL" id="CAD1477086.1"/>
    </source>
</evidence>
<gene>
    <name evidence="2" type="ORF">MHI_LOCUS709431</name>
</gene>
<comment type="caution">
    <text evidence="2">The sequence shown here is derived from an EMBL/GenBank/DDBJ whole genome shotgun (WGS) entry which is preliminary data.</text>
</comment>
<name>A0A6V7HCV6_9HYME</name>
<keyword evidence="3" id="KW-1185">Reference proteome</keyword>
<sequence>MARSKRFGRASFTFHGHVNTNASASDDSFACCNHCATRPYRNQDPDKRTRLCESLDEGGLLPDSGGVVENDVVVGDGTCVNTCGLHQHQQQHSQGHRYRQQQSLQQQQSQPQQQQHYQQQRQQEELEDFLCFRGPPEQEMVAQEMAQSYTQLLQPSQEPQEFISLEELHPRIHQEHRVHDSRGQVVSAISSTGSQLYQHHHQHQQQQQGSYYNLSAVQE</sequence>
<feature type="compositionally biased region" description="Polar residues" evidence="1">
    <location>
        <begin position="209"/>
        <end position="219"/>
    </location>
</feature>
<feature type="region of interest" description="Disordered" evidence="1">
    <location>
        <begin position="178"/>
        <end position="219"/>
    </location>
</feature>
<dbReference type="EMBL" id="CAJDYZ010009818">
    <property type="protein sequence ID" value="CAD1477086.1"/>
    <property type="molecule type" value="Genomic_DNA"/>
</dbReference>
<organism evidence="2 3">
    <name type="scientific">Heterotrigona itama</name>
    <dbReference type="NCBI Taxonomy" id="395501"/>
    <lineage>
        <taxon>Eukaryota</taxon>
        <taxon>Metazoa</taxon>
        <taxon>Ecdysozoa</taxon>
        <taxon>Arthropoda</taxon>
        <taxon>Hexapoda</taxon>
        <taxon>Insecta</taxon>
        <taxon>Pterygota</taxon>
        <taxon>Neoptera</taxon>
        <taxon>Endopterygota</taxon>
        <taxon>Hymenoptera</taxon>
        <taxon>Apocrita</taxon>
        <taxon>Aculeata</taxon>
        <taxon>Apoidea</taxon>
        <taxon>Anthophila</taxon>
        <taxon>Apidae</taxon>
        <taxon>Heterotrigona</taxon>
    </lineage>
</organism>
<feature type="compositionally biased region" description="Low complexity" evidence="1">
    <location>
        <begin position="100"/>
        <end position="120"/>
    </location>
</feature>
<reference evidence="2" key="1">
    <citation type="submission" date="2020-07" db="EMBL/GenBank/DDBJ databases">
        <authorList>
            <person name="Nazaruddin N."/>
        </authorList>
    </citation>
    <scope>NUCLEOTIDE SEQUENCE</scope>
</reference>
<dbReference type="OrthoDB" id="7701492at2759"/>
<evidence type="ECO:0000313" key="3">
    <source>
        <dbReference type="Proteomes" id="UP000752696"/>
    </source>
</evidence>
<feature type="compositionally biased region" description="Polar residues" evidence="1">
    <location>
        <begin position="187"/>
        <end position="197"/>
    </location>
</feature>